<protein>
    <submittedName>
        <fullName evidence="1">Uncharacterized protein</fullName>
    </submittedName>
</protein>
<reference evidence="2" key="1">
    <citation type="submission" date="2017-02" db="EMBL/GenBank/DDBJ databases">
        <authorList>
            <person name="Varghese N."/>
            <person name="Submissions S."/>
        </authorList>
    </citation>
    <scope>NUCLEOTIDE SEQUENCE [LARGE SCALE GENOMIC DNA]</scope>
    <source>
        <strain evidence="2">DSM 19608</strain>
    </source>
</reference>
<feature type="non-terminal residue" evidence="1">
    <location>
        <position position="1"/>
    </location>
</feature>
<dbReference type="EMBL" id="FUXB01000033">
    <property type="protein sequence ID" value="SKA28211.1"/>
    <property type="molecule type" value="Genomic_DNA"/>
</dbReference>
<sequence length="56" mass="6773">DHDYRQAERKLALPLSSEYRLEEQEDKNQININKTDFTNRMNNQLKQSVESIEYTK</sequence>
<evidence type="ECO:0000313" key="2">
    <source>
        <dbReference type="Proteomes" id="UP000190834"/>
    </source>
</evidence>
<name>A0A1T4SK27_VIBCI</name>
<organism evidence="1 2">
    <name type="scientific">Vibrio cincinnatiensis DSM 19608</name>
    <dbReference type="NCBI Taxonomy" id="1123491"/>
    <lineage>
        <taxon>Bacteria</taxon>
        <taxon>Pseudomonadati</taxon>
        <taxon>Pseudomonadota</taxon>
        <taxon>Gammaproteobacteria</taxon>
        <taxon>Vibrionales</taxon>
        <taxon>Vibrionaceae</taxon>
        <taxon>Vibrio</taxon>
    </lineage>
</organism>
<accession>A0A1T4SK27</accession>
<dbReference type="AlphaFoldDB" id="A0A1T4SK27"/>
<evidence type="ECO:0000313" key="1">
    <source>
        <dbReference type="EMBL" id="SKA28211.1"/>
    </source>
</evidence>
<dbReference type="Proteomes" id="UP000190834">
    <property type="component" value="Unassembled WGS sequence"/>
</dbReference>
<gene>
    <name evidence="1" type="ORF">SAMN02745782_03327</name>
</gene>
<proteinExistence type="predicted"/>
<keyword evidence="2" id="KW-1185">Reference proteome</keyword>